<protein>
    <submittedName>
        <fullName evidence="2">BLUF domain-containing protein</fullName>
    </submittedName>
</protein>
<dbReference type="PROSITE" id="PS50925">
    <property type="entry name" value="BLUF"/>
    <property type="match status" value="1"/>
</dbReference>
<dbReference type="Pfam" id="PF04940">
    <property type="entry name" value="BLUF"/>
    <property type="match status" value="1"/>
</dbReference>
<accession>A0A563UBU5</accession>
<dbReference type="Gene3D" id="3.30.70.100">
    <property type="match status" value="1"/>
</dbReference>
<dbReference type="RefSeq" id="WP_146382026.1">
    <property type="nucleotide sequence ID" value="NZ_VOEJ01000005.1"/>
</dbReference>
<keyword evidence="3" id="KW-1185">Reference proteome</keyword>
<dbReference type="SUPFAM" id="SSF54975">
    <property type="entry name" value="Acylphosphatase/BLUF domain-like"/>
    <property type="match status" value="1"/>
</dbReference>
<dbReference type="EMBL" id="VOEJ01000005">
    <property type="protein sequence ID" value="TWR28841.1"/>
    <property type="molecule type" value="Genomic_DNA"/>
</dbReference>
<proteinExistence type="predicted"/>
<dbReference type="InterPro" id="IPR007024">
    <property type="entry name" value="BLUF_domain"/>
</dbReference>
<sequence length="151" mass="17519">MLHCLTYISKAAQFMSDAQLLTLLEESRKNNQEFGITGMLLYVRSSLLKHPHGRFVQALEGTETNVHRTFEKIKTDKRHHGITLINRFDIPKRSFNDWTMGFETLSSLTFSEHAKGFKLDQTFLSKNGPDFYEPVLDTLKSFYYLNKTYGS</sequence>
<organism evidence="2 3">
    <name type="scientific">Mucilaginibacter pallidiroseus</name>
    <dbReference type="NCBI Taxonomy" id="2599295"/>
    <lineage>
        <taxon>Bacteria</taxon>
        <taxon>Pseudomonadati</taxon>
        <taxon>Bacteroidota</taxon>
        <taxon>Sphingobacteriia</taxon>
        <taxon>Sphingobacteriales</taxon>
        <taxon>Sphingobacteriaceae</taxon>
        <taxon>Mucilaginibacter</taxon>
    </lineage>
</organism>
<evidence type="ECO:0000313" key="2">
    <source>
        <dbReference type="EMBL" id="TWR28841.1"/>
    </source>
</evidence>
<dbReference type="AlphaFoldDB" id="A0A563UBU5"/>
<evidence type="ECO:0000313" key="3">
    <source>
        <dbReference type="Proteomes" id="UP000320042"/>
    </source>
</evidence>
<comment type="caution">
    <text evidence="2">The sequence shown here is derived from an EMBL/GenBank/DDBJ whole genome shotgun (WGS) entry which is preliminary data.</text>
</comment>
<dbReference type="SMART" id="SM01034">
    <property type="entry name" value="BLUF"/>
    <property type="match status" value="1"/>
</dbReference>
<evidence type="ECO:0000259" key="1">
    <source>
        <dbReference type="PROSITE" id="PS50925"/>
    </source>
</evidence>
<reference evidence="2 3" key="1">
    <citation type="submission" date="2019-07" db="EMBL/GenBank/DDBJ databases">
        <authorList>
            <person name="Kim J."/>
        </authorList>
    </citation>
    <scope>NUCLEOTIDE SEQUENCE [LARGE SCALE GENOMIC DNA]</scope>
    <source>
        <strain evidence="3">dk17</strain>
    </source>
</reference>
<dbReference type="OrthoDB" id="1122028at2"/>
<dbReference type="GO" id="GO:0071949">
    <property type="term" value="F:FAD binding"/>
    <property type="evidence" value="ECO:0007669"/>
    <property type="project" value="InterPro"/>
</dbReference>
<gene>
    <name evidence="2" type="ORF">FPZ43_11260</name>
</gene>
<dbReference type="GO" id="GO:0009882">
    <property type="term" value="F:blue light photoreceptor activity"/>
    <property type="evidence" value="ECO:0007669"/>
    <property type="project" value="InterPro"/>
</dbReference>
<feature type="domain" description="BLUF" evidence="1">
    <location>
        <begin position="2"/>
        <end position="101"/>
    </location>
</feature>
<name>A0A563UBU5_9SPHI</name>
<dbReference type="Proteomes" id="UP000320042">
    <property type="component" value="Unassembled WGS sequence"/>
</dbReference>
<dbReference type="InterPro" id="IPR036046">
    <property type="entry name" value="Acylphosphatase-like_dom_sf"/>
</dbReference>